<feature type="region of interest" description="Disordered" evidence="14">
    <location>
        <begin position="1"/>
        <end position="255"/>
    </location>
</feature>
<feature type="compositionally biased region" description="Basic and acidic residues" evidence="14">
    <location>
        <begin position="63"/>
        <end position="75"/>
    </location>
</feature>
<dbReference type="InterPro" id="IPR036412">
    <property type="entry name" value="HAD-like_sf"/>
</dbReference>
<dbReference type="InterPro" id="IPR006544">
    <property type="entry name" value="P-type_TPase_V"/>
</dbReference>
<feature type="transmembrane region" description="Helical" evidence="13">
    <location>
        <begin position="311"/>
        <end position="336"/>
    </location>
</feature>
<feature type="transmembrane region" description="Helical" evidence="13">
    <location>
        <begin position="468"/>
        <end position="487"/>
    </location>
</feature>
<keyword evidence="5 13" id="KW-0479">Metal-binding</keyword>
<dbReference type="SUPFAM" id="SSF81653">
    <property type="entry name" value="Calcium ATPase, transduction domain A"/>
    <property type="match status" value="1"/>
</dbReference>
<dbReference type="SUPFAM" id="SSF81665">
    <property type="entry name" value="Calcium ATPase, transmembrane domain M"/>
    <property type="match status" value="1"/>
</dbReference>
<keyword evidence="9 13" id="KW-1278">Translocase</keyword>
<dbReference type="InterPro" id="IPR047819">
    <property type="entry name" value="P5A-ATPase_N"/>
</dbReference>
<feature type="transmembrane region" description="Helical" evidence="13">
    <location>
        <begin position="1216"/>
        <end position="1234"/>
    </location>
</feature>
<feature type="compositionally biased region" description="Acidic residues" evidence="14">
    <location>
        <begin position="120"/>
        <end position="130"/>
    </location>
</feature>
<evidence type="ECO:0000313" key="18">
    <source>
        <dbReference type="EMBL" id="CAL1707449.1"/>
    </source>
</evidence>
<comment type="catalytic activity">
    <reaction evidence="12 13">
        <text>ATP + H2O = ADP + phosphate + H(+)</text>
        <dbReference type="Rhea" id="RHEA:13065"/>
        <dbReference type="ChEBI" id="CHEBI:15377"/>
        <dbReference type="ChEBI" id="CHEBI:15378"/>
        <dbReference type="ChEBI" id="CHEBI:30616"/>
        <dbReference type="ChEBI" id="CHEBI:43474"/>
        <dbReference type="ChEBI" id="CHEBI:456216"/>
    </reaction>
</comment>
<dbReference type="InterPro" id="IPR008250">
    <property type="entry name" value="ATPase_P-typ_transduc_dom_A_sf"/>
</dbReference>
<evidence type="ECO:0000256" key="12">
    <source>
        <dbReference type="ARBA" id="ARBA00049360"/>
    </source>
</evidence>
<feature type="compositionally biased region" description="Basic and acidic residues" evidence="14">
    <location>
        <begin position="231"/>
        <end position="243"/>
    </location>
</feature>
<dbReference type="InterPro" id="IPR044492">
    <property type="entry name" value="P_typ_ATPase_HD_dom"/>
</dbReference>
<dbReference type="EC" id="7.2.2.-" evidence="13"/>
<protein>
    <recommendedName>
        <fullName evidence="13">Cation-transporting ATPase</fullName>
        <ecNumber evidence="13">7.2.2.-</ecNumber>
    </recommendedName>
</protein>
<feature type="compositionally biased region" description="Low complexity" evidence="14">
    <location>
        <begin position="95"/>
        <end position="106"/>
    </location>
</feature>
<dbReference type="SUPFAM" id="SSF56784">
    <property type="entry name" value="HAD-like"/>
    <property type="match status" value="1"/>
</dbReference>
<dbReference type="Pfam" id="PF13246">
    <property type="entry name" value="Cation_ATPase"/>
    <property type="match status" value="1"/>
</dbReference>
<feature type="transmembrane region" description="Helical" evidence="13">
    <location>
        <begin position="1280"/>
        <end position="1302"/>
    </location>
</feature>
<dbReference type="PRINTS" id="PR00119">
    <property type="entry name" value="CATATPASE"/>
</dbReference>
<dbReference type="InterPro" id="IPR001757">
    <property type="entry name" value="P_typ_ATPase"/>
</dbReference>
<feature type="compositionally biased region" description="Low complexity" evidence="14">
    <location>
        <begin position="175"/>
        <end position="189"/>
    </location>
</feature>
<feature type="compositionally biased region" description="Basic and acidic residues" evidence="14">
    <location>
        <begin position="82"/>
        <end position="94"/>
    </location>
</feature>
<dbReference type="Pfam" id="PF00689">
    <property type="entry name" value="Cation_ATPase_C"/>
    <property type="match status" value="1"/>
</dbReference>
<dbReference type="PROSITE" id="PS01229">
    <property type="entry name" value="COF_2"/>
    <property type="match status" value="1"/>
</dbReference>
<dbReference type="InterPro" id="IPR023214">
    <property type="entry name" value="HAD_sf"/>
</dbReference>
<dbReference type="InterPro" id="IPR023298">
    <property type="entry name" value="ATPase_P-typ_TM_dom_sf"/>
</dbReference>
<dbReference type="Gene3D" id="2.70.150.10">
    <property type="entry name" value="Calcium-transporting ATPase, cytoplasmic transduction domain A"/>
    <property type="match status" value="1"/>
</dbReference>
<dbReference type="InterPro" id="IPR023299">
    <property type="entry name" value="ATPase_P-typ_cyto_dom_N"/>
</dbReference>
<comment type="subcellular location">
    <subcellularLocation>
        <location evidence="1 13">Membrane</location>
        <topology evidence="1 13">Multi-pass membrane protein</topology>
    </subcellularLocation>
</comment>
<evidence type="ECO:0000256" key="11">
    <source>
        <dbReference type="ARBA" id="ARBA00023136"/>
    </source>
</evidence>
<dbReference type="Gene3D" id="1.20.1110.10">
    <property type="entry name" value="Calcium-transporting ATPase, transmembrane domain"/>
    <property type="match status" value="2"/>
</dbReference>
<dbReference type="Pfam" id="PF00122">
    <property type="entry name" value="E1-E2_ATPase"/>
    <property type="match status" value="1"/>
</dbReference>
<dbReference type="SFLD" id="SFLDF00027">
    <property type="entry name" value="p-type_atpase"/>
    <property type="match status" value="1"/>
</dbReference>
<keyword evidence="11 13" id="KW-0472">Membrane</keyword>
<dbReference type="Gene3D" id="3.40.50.1000">
    <property type="entry name" value="HAD superfamily/HAD-like"/>
    <property type="match status" value="1"/>
</dbReference>
<reference evidence="19" key="1">
    <citation type="submission" date="2024-04" db="EMBL/GenBank/DDBJ databases">
        <authorList>
            <person name="Shaw F."/>
            <person name="Minotto A."/>
        </authorList>
    </citation>
    <scope>NUCLEOTIDE SEQUENCE [LARGE SCALE GENOMIC DNA]</scope>
</reference>
<keyword evidence="3" id="KW-0597">Phosphoprotein</keyword>
<dbReference type="SFLD" id="SFLDS00003">
    <property type="entry name" value="Haloacid_Dehalogenase"/>
    <property type="match status" value="1"/>
</dbReference>
<keyword evidence="8 13" id="KW-0460">Magnesium</keyword>
<feature type="domain" description="P5B-type ATPase N-terminal" evidence="17">
    <location>
        <begin position="294"/>
        <end position="414"/>
    </location>
</feature>
<dbReference type="Pfam" id="PF12409">
    <property type="entry name" value="P5-ATPase"/>
    <property type="match status" value="1"/>
</dbReference>
<dbReference type="InterPro" id="IPR059000">
    <property type="entry name" value="ATPase_P-type_domA"/>
</dbReference>
<accession>A0ABP1DJQ3</accession>
<feature type="transmembrane region" description="Helical" evidence="13">
    <location>
        <begin position="1401"/>
        <end position="1417"/>
    </location>
</feature>
<evidence type="ECO:0000256" key="8">
    <source>
        <dbReference type="ARBA" id="ARBA00022842"/>
    </source>
</evidence>
<evidence type="ECO:0000313" key="19">
    <source>
        <dbReference type="Proteomes" id="UP001497453"/>
    </source>
</evidence>
<evidence type="ECO:0000256" key="14">
    <source>
        <dbReference type="SAM" id="MobiDB-lite"/>
    </source>
</evidence>
<keyword evidence="10 13" id="KW-1133">Transmembrane helix</keyword>
<evidence type="ECO:0000256" key="9">
    <source>
        <dbReference type="ARBA" id="ARBA00022967"/>
    </source>
</evidence>
<sequence>MASSSRGDSYDYTEGASAIDIQNAVHSSQRARRDSRYGDEGEGTMFDGPGHTVNPSSVSRMSLSEHGRRSSDGLRRPSSSRRRSEDSRSRDGSRRGSQSRRMSGDSYLSNGFAGHRADEYASEVEEEEGEGVSRPLRRKSPSPPPTRPGTMFENIAHMFGRTPQVPESPPRSRRASLSSRSSRTGLLRRPSSRRSDAGSDYALESEASEDERWGYASEEGDEEYESEEDRDIDKDSMDMRSLDGRGFPSGPALPLMSGDPIFGGEERIDMGELEPLAPPPPGPPSRQSIYVADEDADIRFVGYETVPMRQLLWRICCVATFGVLGLLGHWFPLLWLRWVAREKAFKDTKHGFVVVESAYRDIALFPSFTIDYPYPISTVFPGPELGNSPQPNDDNAIPGLLHVVDYRYARFVLNPRTGLFTMLNDWRDPSWTGIRSVQNGLDRMTEDQRRRLFGDNVIDIQGKSTLSLLVDEVIHPFYVFQIASIVLWSLDDYYYYAFCILLISAISIITTLLETKKTIKRMREMSRFSCTVNVYTDGKWQLRDSTTIVPGDIVNLNDPPLSTLPADLFLLSGDAIVNESMLTGESVPVSKIPVKDDDIARWRDAKDVSGDMAKSFLYAGTRVVRIRNGLTTDGSPGRPALGLVVRTGFNTTKGALIRSMLFPKPIGFKFYRDSIRFILVLAGLAGVGFCASAVQFIRLGVKWHTILLRALDLITVVVPPALPATLSIGTSFAIGRLRKQGIFCISPSRVNVGGRINVCCFDKTGTLTEDGLDILGVRPLERNVHRFGELIEDVRDLPNKQSKSNFLYALATCHSLKKVDGQVIGDPLDVKMFDFTKWSLEEGHVAGTGLVKSKTGGDRPAALVQTVVRPPGGVRFRVEDALKASGRHAHFLELGVIRTFEFVSSLRRMSVIVKRLKSNSMEIYVKGAPEIMVDICERASFPDDYDDLLSYYTKRGYRVIAIAGKSIEGLSWLKAQKMKREQAESGLQFLGLVIFENKLKPGTTPAIQALRQAHLVCRMITGDNPLTAVSVARECGLINTAEHVFSPVFIRGNAFTPMAKLEWSCMDEEKWKLDSYSLKPLHPPSHSTIDVDAVDHHDYTLVVTGDVFRWMINNAPLETLQRMLVRAQIYARMSPDEKNEIVERLQGLGYTVLMCGDGANDCSALKAADVGISLSEAEASVAAPFTSRTPDISCVLEVIKEGRAALVTSFSCFKYMALYSLIQFTTITLLYSFASSLGDFQFLYIDLFIIIPIAVTMGRTLPFPRIHPKGPTASLVSKKVLASIIGQIVITSAIQFWAYFWVRSQPWYTPPPPNDPKSGNDKLEAQNYENSVLFLVSCFQYILVAAVFSIGPPYRKPIWTNIPLMLSIGCLSLFNVLVLLAPPNPVAAILELMPLPFSARLTLLVAVLMNIVTSMAYEHWGAQSVAQLIGSALSMQRQWRTRDGKTIFTRIV</sequence>
<evidence type="ECO:0000256" key="10">
    <source>
        <dbReference type="ARBA" id="ARBA00022989"/>
    </source>
</evidence>
<feature type="compositionally biased region" description="Polar residues" evidence="14">
    <location>
        <begin position="53"/>
        <end position="62"/>
    </location>
</feature>
<evidence type="ECO:0000259" key="16">
    <source>
        <dbReference type="Pfam" id="PF00689"/>
    </source>
</evidence>
<evidence type="ECO:0000256" key="6">
    <source>
        <dbReference type="ARBA" id="ARBA00022741"/>
    </source>
</evidence>
<evidence type="ECO:0000259" key="15">
    <source>
        <dbReference type="Pfam" id="PF00122"/>
    </source>
</evidence>
<feature type="transmembrane region" description="Helical" evidence="13">
    <location>
        <begin position="493"/>
        <end position="513"/>
    </location>
</feature>
<feature type="transmembrane region" description="Helical" evidence="13">
    <location>
        <begin position="1240"/>
        <end position="1259"/>
    </location>
</feature>
<dbReference type="InterPro" id="IPR047821">
    <property type="entry name" value="P5B-type_ATPase"/>
</dbReference>
<keyword evidence="6 13" id="KW-0547">Nucleotide-binding</keyword>
<evidence type="ECO:0000256" key="1">
    <source>
        <dbReference type="ARBA" id="ARBA00004141"/>
    </source>
</evidence>
<feature type="compositionally biased region" description="Acidic residues" evidence="14">
    <location>
        <begin position="218"/>
        <end position="230"/>
    </location>
</feature>
<feature type="transmembrane region" description="Helical" evidence="13">
    <location>
        <begin position="1362"/>
        <end position="1381"/>
    </location>
</feature>
<evidence type="ECO:0000256" key="2">
    <source>
        <dbReference type="ARBA" id="ARBA00006000"/>
    </source>
</evidence>
<dbReference type="InterPro" id="IPR018303">
    <property type="entry name" value="ATPase_P-typ_P_site"/>
</dbReference>
<proteinExistence type="inferred from homology"/>
<evidence type="ECO:0000259" key="17">
    <source>
        <dbReference type="Pfam" id="PF12409"/>
    </source>
</evidence>
<dbReference type="NCBIfam" id="TIGR01657">
    <property type="entry name" value="P-ATPase-V"/>
    <property type="match status" value="1"/>
</dbReference>
<comment type="similarity">
    <text evidence="2 13">Belongs to the cation transport ATPase (P-type) (TC 3.A.3) family. Type V subfamily.</text>
</comment>
<name>A0ABP1DJQ3_9APHY</name>
<dbReference type="SUPFAM" id="SSF81660">
    <property type="entry name" value="Metal cation-transporting ATPase, ATP-binding domain N"/>
    <property type="match status" value="1"/>
</dbReference>
<keyword evidence="19" id="KW-1185">Reference proteome</keyword>
<dbReference type="PROSITE" id="PS00154">
    <property type="entry name" value="ATPASE_E1_E2"/>
    <property type="match status" value="1"/>
</dbReference>
<feature type="transmembrane region" description="Helical" evidence="13">
    <location>
        <begin position="677"/>
        <end position="701"/>
    </location>
</feature>
<dbReference type="PANTHER" id="PTHR45630:SF8">
    <property type="entry name" value="CATION-TRANSPORTING ATPASE"/>
    <property type="match status" value="1"/>
</dbReference>
<evidence type="ECO:0000256" key="4">
    <source>
        <dbReference type="ARBA" id="ARBA00022692"/>
    </source>
</evidence>
<dbReference type="Proteomes" id="UP001497453">
    <property type="component" value="Chromosome 4"/>
</dbReference>
<feature type="transmembrane region" description="Helical" evidence="13">
    <location>
        <begin position="1332"/>
        <end position="1350"/>
    </location>
</feature>
<gene>
    <name evidence="18" type="ORF">GFSPODELE1_LOCUS6373</name>
</gene>
<organism evidence="18 19">
    <name type="scientific">Somion occarium</name>
    <dbReference type="NCBI Taxonomy" id="3059160"/>
    <lineage>
        <taxon>Eukaryota</taxon>
        <taxon>Fungi</taxon>
        <taxon>Dikarya</taxon>
        <taxon>Basidiomycota</taxon>
        <taxon>Agaricomycotina</taxon>
        <taxon>Agaricomycetes</taxon>
        <taxon>Polyporales</taxon>
        <taxon>Cerrenaceae</taxon>
        <taxon>Somion</taxon>
    </lineage>
</organism>
<dbReference type="PANTHER" id="PTHR45630">
    <property type="entry name" value="CATION-TRANSPORTING ATPASE-RELATED"/>
    <property type="match status" value="1"/>
</dbReference>
<feature type="domain" description="P-type ATPase A" evidence="15">
    <location>
        <begin position="531"/>
        <end position="660"/>
    </location>
</feature>
<evidence type="ECO:0000256" key="13">
    <source>
        <dbReference type="RuleBase" id="RU362082"/>
    </source>
</evidence>
<evidence type="ECO:0000256" key="5">
    <source>
        <dbReference type="ARBA" id="ARBA00022723"/>
    </source>
</evidence>
<dbReference type="Gene3D" id="3.40.1110.10">
    <property type="entry name" value="Calcium-transporting ATPase, cytoplasmic domain N"/>
    <property type="match status" value="1"/>
</dbReference>
<evidence type="ECO:0000256" key="3">
    <source>
        <dbReference type="ARBA" id="ARBA00022553"/>
    </source>
</evidence>
<dbReference type="CDD" id="cd07542">
    <property type="entry name" value="P-type_ATPase_cation"/>
    <property type="match status" value="1"/>
</dbReference>
<dbReference type="SFLD" id="SFLDG00002">
    <property type="entry name" value="C1.7:_P-type_atpase_like"/>
    <property type="match status" value="1"/>
</dbReference>
<dbReference type="NCBIfam" id="TIGR01494">
    <property type="entry name" value="ATPase_P-type"/>
    <property type="match status" value="1"/>
</dbReference>
<evidence type="ECO:0000256" key="7">
    <source>
        <dbReference type="ARBA" id="ARBA00022840"/>
    </source>
</evidence>
<dbReference type="InterPro" id="IPR006068">
    <property type="entry name" value="ATPase_P-typ_cation-transptr_C"/>
</dbReference>
<keyword evidence="4 13" id="KW-0812">Transmembrane</keyword>
<feature type="domain" description="Cation-transporting P-type ATPase C-terminal" evidence="16">
    <location>
        <begin position="1240"/>
        <end position="1409"/>
    </location>
</feature>
<feature type="transmembrane region" description="Helical" evidence="13">
    <location>
        <begin position="713"/>
        <end position="734"/>
    </location>
</feature>
<dbReference type="EMBL" id="OZ037947">
    <property type="protein sequence ID" value="CAL1707449.1"/>
    <property type="molecule type" value="Genomic_DNA"/>
</dbReference>
<keyword evidence="7 13" id="KW-0067">ATP-binding</keyword>